<feature type="non-terminal residue" evidence="2">
    <location>
        <position position="1"/>
    </location>
</feature>
<dbReference type="AlphaFoldDB" id="A0A0B7BYN1"/>
<evidence type="ECO:0000256" key="1">
    <source>
        <dbReference type="SAM" id="MobiDB-lite"/>
    </source>
</evidence>
<feature type="non-terminal residue" evidence="2">
    <location>
        <position position="66"/>
    </location>
</feature>
<accession>A0A0B7BYN1</accession>
<dbReference type="EMBL" id="HACG01051458">
    <property type="protein sequence ID" value="CEK98329.1"/>
    <property type="molecule type" value="Transcribed_RNA"/>
</dbReference>
<organism evidence="2">
    <name type="scientific">Arion vulgaris</name>
    <dbReference type="NCBI Taxonomy" id="1028688"/>
    <lineage>
        <taxon>Eukaryota</taxon>
        <taxon>Metazoa</taxon>
        <taxon>Spiralia</taxon>
        <taxon>Lophotrochozoa</taxon>
        <taxon>Mollusca</taxon>
        <taxon>Gastropoda</taxon>
        <taxon>Heterobranchia</taxon>
        <taxon>Euthyneura</taxon>
        <taxon>Panpulmonata</taxon>
        <taxon>Eupulmonata</taxon>
        <taxon>Stylommatophora</taxon>
        <taxon>Helicina</taxon>
        <taxon>Arionoidea</taxon>
        <taxon>Arionidae</taxon>
        <taxon>Arion</taxon>
    </lineage>
</organism>
<evidence type="ECO:0000313" key="2">
    <source>
        <dbReference type="EMBL" id="CEK98329.1"/>
    </source>
</evidence>
<protein>
    <submittedName>
        <fullName evidence="2">Uncharacterized protein</fullName>
    </submittedName>
</protein>
<proteinExistence type="predicted"/>
<gene>
    <name evidence="2" type="primary">ORF218432</name>
</gene>
<reference evidence="2" key="1">
    <citation type="submission" date="2014-12" db="EMBL/GenBank/DDBJ databases">
        <title>Insight into the proteome of Arion vulgaris.</title>
        <authorList>
            <person name="Aradska J."/>
            <person name="Bulat T."/>
            <person name="Smidak R."/>
            <person name="Sarate P."/>
            <person name="Gangsoo J."/>
            <person name="Sialana F."/>
            <person name="Bilban M."/>
            <person name="Lubec G."/>
        </authorList>
    </citation>
    <scope>NUCLEOTIDE SEQUENCE</scope>
    <source>
        <tissue evidence="2">Skin</tissue>
    </source>
</reference>
<name>A0A0B7BYN1_9EUPU</name>
<feature type="compositionally biased region" description="Polar residues" evidence="1">
    <location>
        <begin position="55"/>
        <end position="66"/>
    </location>
</feature>
<sequence length="66" mass="7280">EIKTWLLTSDESKAVTTSTKLLQRPSPIEKPASMEYLSTQVQPDRPGTMVPPTPTFSSTNVTSSER</sequence>
<feature type="region of interest" description="Disordered" evidence="1">
    <location>
        <begin position="41"/>
        <end position="66"/>
    </location>
</feature>